<gene>
    <name evidence="1" type="ORF">R2601_09098</name>
</gene>
<dbReference type="eggNOG" id="ENOG502ZP6X">
    <property type="taxonomic scope" value="Bacteria"/>
</dbReference>
<keyword evidence="2" id="KW-1185">Reference proteome</keyword>
<comment type="caution">
    <text evidence="1">The sequence shown here is derived from an EMBL/GenBank/DDBJ whole genome shotgun (WGS) entry which is preliminary data.</text>
</comment>
<reference evidence="1 2" key="1">
    <citation type="journal article" date="2010" name="J. Bacteriol.">
        <title>Genome sequences of Pelagibaca bermudensis HTCC2601T and Maritimibacter alkaliphilus HTCC2654T, the type strains of two marine Roseobacter genera.</title>
        <authorList>
            <person name="Thrash J.C."/>
            <person name="Cho J.C."/>
            <person name="Ferriera S."/>
            <person name="Johnson J."/>
            <person name="Vergin K.L."/>
            <person name="Giovannoni S.J."/>
        </authorList>
    </citation>
    <scope>NUCLEOTIDE SEQUENCE [LARGE SCALE GENOMIC DNA]</scope>
    <source>
        <strain evidence="2">DSM 26914 / JCM 13377 / KCTC 12554 / HTCC2601</strain>
    </source>
</reference>
<dbReference type="Proteomes" id="UP000006230">
    <property type="component" value="Unassembled WGS sequence"/>
</dbReference>
<evidence type="ECO:0000313" key="1">
    <source>
        <dbReference type="EMBL" id="EAU45693.1"/>
    </source>
</evidence>
<accession>Q0FN87</accession>
<dbReference type="AlphaFoldDB" id="Q0FN87"/>
<organism evidence="1 2">
    <name type="scientific">Salipiger bermudensis (strain DSM 26914 / JCM 13377 / KCTC 12554 / HTCC2601)</name>
    <name type="common">Pelagibaca bermudensis</name>
    <dbReference type="NCBI Taxonomy" id="314265"/>
    <lineage>
        <taxon>Bacteria</taxon>
        <taxon>Pseudomonadati</taxon>
        <taxon>Pseudomonadota</taxon>
        <taxon>Alphaproteobacteria</taxon>
        <taxon>Rhodobacterales</taxon>
        <taxon>Roseobacteraceae</taxon>
        <taxon>Salipiger</taxon>
    </lineage>
</organism>
<sequence>MYFLYFHAIELYLKSYLMAFGFTEGQLRKRKYGHNICCLANEAEGHGLTLADTDRHVVLHLSESDNIMTSRYIKLGVHSRLPFDVLHETCYRLHAEIGPKAYEGSGVTRRPVLPPGPVNMLKSIESRLNARD</sequence>
<dbReference type="EMBL" id="AATQ01000023">
    <property type="protein sequence ID" value="EAU45693.1"/>
    <property type="molecule type" value="Genomic_DNA"/>
</dbReference>
<protein>
    <submittedName>
        <fullName evidence="1">Uncharacterized protein</fullName>
    </submittedName>
</protein>
<dbReference type="HOGENOM" id="CLU_1915060_0_0_5"/>
<evidence type="ECO:0000313" key="2">
    <source>
        <dbReference type="Proteomes" id="UP000006230"/>
    </source>
</evidence>
<proteinExistence type="predicted"/>
<name>Q0FN87_SALBH</name>